<dbReference type="EMBL" id="QKNX01000001">
    <property type="protein sequence ID" value="TKR28384.1"/>
    <property type="molecule type" value="Genomic_DNA"/>
</dbReference>
<dbReference type="Proteomes" id="UP000308037">
    <property type="component" value="Unassembled WGS sequence"/>
</dbReference>
<keyword evidence="1" id="KW-0472">Membrane</keyword>
<feature type="transmembrane region" description="Helical" evidence="1">
    <location>
        <begin position="109"/>
        <end position="129"/>
    </location>
</feature>
<reference evidence="2 3" key="1">
    <citation type="submission" date="2019-04" db="EMBL/GenBank/DDBJ databases">
        <title>Natronomonas sp. F20-122 a newhaloarchaeon isolated from a saline saltern of Isla Bacuta, Huelva, Spain.</title>
        <authorList>
            <person name="Duran-Viseras A."/>
            <person name="Sanchez-Porro C."/>
            <person name="Ventosa A."/>
        </authorList>
    </citation>
    <scope>NUCLEOTIDE SEQUENCE [LARGE SCALE GENOMIC DNA]</scope>
    <source>
        <strain evidence="2 3">F20-122</strain>
    </source>
</reference>
<sequence>MQLLLILLVVYGVVVGEPKAITNGTISLLITFAPAVMERNYQLPLDPWLGLWITLTVFLHTVGSAVLYARLGWWDHLTHAMSASLIAGVGYTFARAIDIHSDRIYLPRQFYFAYVLVIVLSFGVIWELFEFGLDLAADATGITMPLAQHGLDDTVRDLMFNSLGALAVAAFGQVHLSGIAEQLLEELVPEYAEDR</sequence>
<organism evidence="2 3">
    <name type="scientific">Natronomonas salsuginis</name>
    <dbReference type="NCBI Taxonomy" id="2217661"/>
    <lineage>
        <taxon>Archaea</taxon>
        <taxon>Methanobacteriati</taxon>
        <taxon>Methanobacteriota</taxon>
        <taxon>Stenosarchaea group</taxon>
        <taxon>Halobacteria</taxon>
        <taxon>Halobacteriales</taxon>
        <taxon>Natronomonadaceae</taxon>
        <taxon>Natronomonas</taxon>
    </lineage>
</organism>
<gene>
    <name evidence="2" type="ORF">DM868_00785</name>
</gene>
<evidence type="ECO:0000313" key="2">
    <source>
        <dbReference type="EMBL" id="TKR28384.1"/>
    </source>
</evidence>
<evidence type="ECO:0000313" key="3">
    <source>
        <dbReference type="Proteomes" id="UP000308037"/>
    </source>
</evidence>
<name>A0A4U5JGL9_9EURY</name>
<keyword evidence="1" id="KW-0812">Transmembrane</keyword>
<feature type="transmembrane region" description="Helical" evidence="1">
    <location>
        <begin position="49"/>
        <end position="68"/>
    </location>
</feature>
<evidence type="ECO:0008006" key="4">
    <source>
        <dbReference type="Google" id="ProtNLM"/>
    </source>
</evidence>
<keyword evidence="3" id="KW-1185">Reference proteome</keyword>
<dbReference type="InterPro" id="IPR014509">
    <property type="entry name" value="YjdF-like"/>
</dbReference>
<accession>A0A4U5JGL9</accession>
<comment type="caution">
    <text evidence="2">The sequence shown here is derived from an EMBL/GenBank/DDBJ whole genome shotgun (WGS) entry which is preliminary data.</text>
</comment>
<keyword evidence="1" id="KW-1133">Transmembrane helix</keyword>
<protein>
    <recommendedName>
        <fullName evidence="4">DUF2238 domain-containing protein</fullName>
    </recommendedName>
</protein>
<evidence type="ECO:0000256" key="1">
    <source>
        <dbReference type="SAM" id="Phobius"/>
    </source>
</evidence>
<dbReference type="AlphaFoldDB" id="A0A4U5JGL9"/>
<dbReference type="Pfam" id="PF09997">
    <property type="entry name" value="DUF2238"/>
    <property type="match status" value="1"/>
</dbReference>
<proteinExistence type="predicted"/>